<dbReference type="PROSITE" id="PS00028">
    <property type="entry name" value="ZINC_FINGER_C2H2_1"/>
    <property type="match status" value="1"/>
</dbReference>
<dbReference type="GO" id="GO:0008270">
    <property type="term" value="F:zinc ion binding"/>
    <property type="evidence" value="ECO:0007669"/>
    <property type="project" value="UniProtKB-KW"/>
</dbReference>
<feature type="compositionally biased region" description="Low complexity" evidence="2">
    <location>
        <begin position="106"/>
        <end position="115"/>
    </location>
</feature>
<gene>
    <name evidence="5" type="primary">LOC110777009</name>
</gene>
<accession>A0A9R0HUJ1</accession>
<protein>
    <submittedName>
        <fullName evidence="5">Zinc finger protein 3-like</fullName>
    </submittedName>
</protein>
<keyword evidence="1" id="KW-0863">Zinc-finger</keyword>
<name>A0A9R0HUJ1_SPIOL</name>
<dbReference type="RefSeq" id="XP_021837282.1">
    <property type="nucleotide sequence ID" value="XM_021981590.1"/>
</dbReference>
<keyword evidence="4" id="KW-1185">Reference proteome</keyword>
<sequence length="196" mass="21786">MEMEGFKDHDNCSISKEHFPIKIYLCKYCGRDFINPQALGGHQNAHKMERREARLHKQAKVLSMMMANYGGGGGGAPLMPACCFVQPHGITLLQDNNNDDGGEEGSCSSFSSSNNNHHHHQQPPLNNNYWPGSYRLEDGPYGGSYHDNPVPPPRITYHEQYHVYDGGADERVEDGGGGVSAQRGLQLELPDLNENY</sequence>
<evidence type="ECO:0000259" key="3">
    <source>
        <dbReference type="PROSITE" id="PS50157"/>
    </source>
</evidence>
<dbReference type="InterPro" id="IPR053266">
    <property type="entry name" value="Zinc_finger_protein_7"/>
</dbReference>
<evidence type="ECO:0000313" key="5">
    <source>
        <dbReference type="RefSeq" id="XP_021837282.1"/>
    </source>
</evidence>
<dbReference type="Proteomes" id="UP000813463">
    <property type="component" value="Chromosome 3"/>
</dbReference>
<feature type="domain" description="C2H2-type" evidence="3">
    <location>
        <begin position="24"/>
        <end position="51"/>
    </location>
</feature>
<reference evidence="4" key="1">
    <citation type="journal article" date="2021" name="Nat. Commun.">
        <title>Genomic analyses provide insights into spinach domestication and the genetic basis of agronomic traits.</title>
        <authorList>
            <person name="Cai X."/>
            <person name="Sun X."/>
            <person name="Xu C."/>
            <person name="Sun H."/>
            <person name="Wang X."/>
            <person name="Ge C."/>
            <person name="Zhang Z."/>
            <person name="Wang Q."/>
            <person name="Fei Z."/>
            <person name="Jiao C."/>
            <person name="Wang Q."/>
        </authorList>
    </citation>
    <scope>NUCLEOTIDE SEQUENCE [LARGE SCALE GENOMIC DNA]</scope>
    <source>
        <strain evidence="4">cv. Varoflay</strain>
    </source>
</reference>
<dbReference type="OrthoDB" id="1106606at2759"/>
<dbReference type="InterPro" id="IPR013087">
    <property type="entry name" value="Znf_C2H2_type"/>
</dbReference>
<organism evidence="4 5">
    <name type="scientific">Spinacia oleracea</name>
    <name type="common">Spinach</name>
    <dbReference type="NCBI Taxonomy" id="3562"/>
    <lineage>
        <taxon>Eukaryota</taxon>
        <taxon>Viridiplantae</taxon>
        <taxon>Streptophyta</taxon>
        <taxon>Embryophyta</taxon>
        <taxon>Tracheophyta</taxon>
        <taxon>Spermatophyta</taxon>
        <taxon>Magnoliopsida</taxon>
        <taxon>eudicotyledons</taxon>
        <taxon>Gunneridae</taxon>
        <taxon>Pentapetalae</taxon>
        <taxon>Caryophyllales</taxon>
        <taxon>Chenopodiaceae</taxon>
        <taxon>Chenopodioideae</taxon>
        <taxon>Anserineae</taxon>
        <taxon>Spinacia</taxon>
    </lineage>
</organism>
<dbReference type="InterPro" id="IPR036236">
    <property type="entry name" value="Znf_C2H2_sf"/>
</dbReference>
<dbReference type="Gene3D" id="3.30.160.60">
    <property type="entry name" value="Classic Zinc Finger"/>
    <property type="match status" value="1"/>
</dbReference>
<dbReference type="SUPFAM" id="SSF57667">
    <property type="entry name" value="beta-beta-alpha zinc fingers"/>
    <property type="match status" value="1"/>
</dbReference>
<dbReference type="GeneID" id="110777009"/>
<dbReference type="PROSITE" id="PS50157">
    <property type="entry name" value="ZINC_FINGER_C2H2_2"/>
    <property type="match status" value="1"/>
</dbReference>
<evidence type="ECO:0000256" key="1">
    <source>
        <dbReference type="PROSITE-ProRule" id="PRU00042"/>
    </source>
</evidence>
<evidence type="ECO:0000313" key="4">
    <source>
        <dbReference type="Proteomes" id="UP000813463"/>
    </source>
</evidence>
<proteinExistence type="predicted"/>
<keyword evidence="1" id="KW-0862">Zinc</keyword>
<dbReference type="AlphaFoldDB" id="A0A9R0HUJ1"/>
<dbReference type="PANTHER" id="PTHR47593">
    <property type="entry name" value="ZINC FINGER PROTEIN 4-LIKE"/>
    <property type="match status" value="1"/>
</dbReference>
<evidence type="ECO:0000256" key="2">
    <source>
        <dbReference type="SAM" id="MobiDB-lite"/>
    </source>
</evidence>
<reference evidence="5" key="2">
    <citation type="submission" date="2025-08" db="UniProtKB">
        <authorList>
            <consortium name="RefSeq"/>
        </authorList>
    </citation>
    <scope>IDENTIFICATION</scope>
    <source>
        <tissue evidence="5">Leaf</tissue>
    </source>
</reference>
<dbReference type="PANTHER" id="PTHR47593:SF8">
    <property type="entry name" value="OS12G0581900 PROTEIN"/>
    <property type="match status" value="1"/>
</dbReference>
<dbReference type="KEGG" id="soe:110777009"/>
<keyword evidence="1" id="KW-0479">Metal-binding</keyword>
<feature type="region of interest" description="Disordered" evidence="2">
    <location>
        <begin position="94"/>
        <end position="132"/>
    </location>
</feature>